<dbReference type="Gramene" id="TraesLAC2B03G00838320.1">
    <property type="protein sequence ID" value="TraesLAC2B03G00838320.1"/>
    <property type="gene ID" value="TraesLAC2B03G00838320"/>
</dbReference>
<proteinExistence type="predicted"/>
<dbReference type="InterPro" id="IPR058922">
    <property type="entry name" value="WHD_DRP"/>
</dbReference>
<dbReference type="Gramene" id="TraesCAD_scaffold_018666_01G000100.1">
    <property type="protein sequence ID" value="TraesCAD_scaffold_018666_01G000100.1"/>
    <property type="gene ID" value="TraesCAD_scaffold_018666_01G000100"/>
</dbReference>
<dbReference type="GO" id="GO:0006952">
    <property type="term" value="P:defense response"/>
    <property type="evidence" value="ECO:0007669"/>
    <property type="project" value="UniProtKB-KW"/>
</dbReference>
<dbReference type="Gramene" id="TraesNOR2B03G00851370.1">
    <property type="protein sequence ID" value="TraesNOR2B03G00851370.1"/>
    <property type="gene ID" value="TraesNOR2B03G00851370"/>
</dbReference>
<dbReference type="InterPro" id="IPR002182">
    <property type="entry name" value="NB-ARC"/>
</dbReference>
<dbReference type="SUPFAM" id="SSF52058">
    <property type="entry name" value="L domain-like"/>
    <property type="match status" value="2"/>
</dbReference>
<keyword evidence="10" id="KW-1185">Reference proteome</keyword>
<dbReference type="Pfam" id="PF23598">
    <property type="entry name" value="LRR_14"/>
    <property type="match status" value="1"/>
</dbReference>
<dbReference type="RefSeq" id="XP_044321701.1">
    <property type="nucleotide sequence ID" value="XM_044465766.1"/>
</dbReference>
<feature type="domain" description="Disease resistance R13L4/SHOC-2-like LRR" evidence="7">
    <location>
        <begin position="549"/>
        <end position="741"/>
    </location>
</feature>
<dbReference type="Gene3D" id="1.10.8.430">
    <property type="entry name" value="Helical domain of apoptotic protease-activating factors"/>
    <property type="match status" value="1"/>
</dbReference>
<dbReference type="Gramene" id="TraesJUL2B03G00845700.1">
    <property type="protein sequence ID" value="TraesJUL2B03G00845700.1"/>
    <property type="gene ID" value="TraesJUL2B03G00845700"/>
</dbReference>
<dbReference type="Gramene" id="TraesRN2B0100155800.1">
    <property type="protein sequence ID" value="TraesRN2B0100155800.1"/>
    <property type="gene ID" value="TraesRN2B0100155800"/>
</dbReference>
<dbReference type="InterPro" id="IPR055414">
    <property type="entry name" value="LRR_R13L4/SHOC2-like"/>
</dbReference>
<dbReference type="Gramene" id="TraesCS2B03G0152700.1">
    <property type="protein sequence ID" value="TraesCS2B03G0152700.1.CDS"/>
    <property type="gene ID" value="TraesCS2B03G0152700"/>
</dbReference>
<reference evidence="9" key="2">
    <citation type="submission" date="2018-10" db="UniProtKB">
        <authorList>
            <consortium name="EnsemblPlants"/>
        </authorList>
    </citation>
    <scope>IDENTIFICATION</scope>
</reference>
<dbReference type="Gramene" id="TraesSTA2B03G00841350.1">
    <property type="protein sequence ID" value="TraesSTA2B03G00841350.1"/>
    <property type="gene ID" value="TraesSTA2B03G00841350"/>
</dbReference>
<protein>
    <submittedName>
        <fullName evidence="9">Uncharacterized protein</fullName>
    </submittedName>
</protein>
<dbReference type="Pfam" id="PF00931">
    <property type="entry name" value="NB-ARC"/>
    <property type="match status" value="1"/>
</dbReference>
<evidence type="ECO:0000256" key="3">
    <source>
        <dbReference type="ARBA" id="ARBA00022821"/>
    </source>
</evidence>
<dbReference type="Gramene" id="TraesARI2B03G00850930.1">
    <property type="protein sequence ID" value="TraesARI2B03G00850930.1"/>
    <property type="gene ID" value="TraesARI2B03G00850930"/>
</dbReference>
<gene>
    <name evidence="9" type="primary">LOC123043351</name>
</gene>
<sequence length="1227" mass="137604">MAQVIVQRSCMKLRSAMTGDKFTSDLKEMVVVLEGVQPLIEAAERQSVPGRLAWYWLRRVRKTAYDIFDMVEELRANSPPPAATVKMRIEVIKKELEEIRLESCIFKQARDSSIQQAIHVPAEGTTADFDGARDAEKQMVMDKLSAAMSGITQSGQEVPLIFPIFGPPGIGKTTMAKLVFSDDKFREHLRAWIDVSQEFSLCKIGKSIISQVSSPRVEDIGPGGGGASSNETECMSMSMTKHLHQELLLHSGRKDLLVVLDDQWEDDPTQLESLRRMLTVGDEQGSIKVTVIVTCDQGIARKFCTTGVEPYMLNPLSQHMCWTIIKRESCFKVRHGPEKKVWEQIGREIASKCGGVPLTARVLGATLRGRDVAGWREVSRQQSAVMYVSPAALELGFRRMPPNLKLCLAYAAIFAKGHTIVKHDLIHQWIALHLIDGPPDNVSTAKRAEEYIMRLMDISFLQPAKSASASGKDEEANDVMPLTQASAKDGKGATLFTMPDNVHDFVKSVMGDELIANVGLHDINEFCRYALLTDLVIKRLKYSTLPAQLRALRCVGCSKMELSDDTFSFARCLRVLELKESSMQKLPDSICQLRHLGYLNLSGCSGLVTLPESFGVLLNLFHVNLSGCCGLSKLPESFRRLKRLVHLDLSFSSCFQGIEGILGALINIQHLNLSNPSCYLPEHRPHLQGLKLVICKLTKLVYLNLSMFLNPIFCYMSQEEQREYIGTCISGLSSLEHLDLSHNIFLRHLPENLDDLNKLHTLDLSGCIRLFPMFSVIKRAGILNSLSLLVVRKCRSLFVVLTDDGAHNNNNNNLVQLDDGAHNNNNLVQLEGGDCKELEIVCLEKIKSAEEARRIKLADKGRLRMLNMHWTLGCHGAVEQSNDILGELVPPHNLQRLELHGYIGTCFPPWILRMSSHLPNLVEVTMEDIPNCRFLPPLGSLPKLKHLVLRRMPGIIRIDAAEQVSGDTEVFHQLSKFTIDDMQSLQELNTTCSIDDDDDDDDDESMPHIDELVIRKCSKLSFGTLLPRARRLHISDCDQLMVTVLVECPFTPITELVVESCEVPIDDWSLLCHLDGLQTLSFFHCHNMTELPNDLGGLLSLRELNIVSCKNLKHIPDSMQHLTSLQSIHFSDCESITGLPDWFKRLTSLQILVIRRCHAIESLPVGIQELSNLKDPLISDCPKLEQWRESKEKEKLADNRPVHTRSMKRMVADVRNKVGQANTGTDQ</sequence>
<reference evidence="9" key="1">
    <citation type="submission" date="2018-08" db="EMBL/GenBank/DDBJ databases">
        <authorList>
            <person name="Rossello M."/>
        </authorList>
    </citation>
    <scope>NUCLEOTIDE SEQUENCE [LARGE SCALE GENOMIC DNA]</scope>
    <source>
        <strain evidence="9">cv. Chinese Spring</strain>
    </source>
</reference>
<dbReference type="Gramene" id="TraesCLE_scaffold_010653_01G000100.1">
    <property type="protein sequence ID" value="TraesCLE_scaffold_010653_01G000100.1"/>
    <property type="gene ID" value="TraesCLE_scaffold_010653_01G000100"/>
</dbReference>
<dbReference type="InterPro" id="IPR032675">
    <property type="entry name" value="LRR_dom_sf"/>
</dbReference>
<dbReference type="Gene3D" id="3.80.10.10">
    <property type="entry name" value="Ribonuclease Inhibitor"/>
    <property type="match status" value="3"/>
</dbReference>
<dbReference type="OrthoDB" id="670364at2759"/>
<keyword evidence="1" id="KW-0433">Leucine-rich repeat</keyword>
<dbReference type="OMA" id="WCELVAN"/>
<dbReference type="Gene3D" id="3.40.50.300">
    <property type="entry name" value="P-loop containing nucleotide triphosphate hydrolases"/>
    <property type="match status" value="1"/>
</dbReference>
<dbReference type="InterPro" id="IPR001611">
    <property type="entry name" value="Leu-rich_rpt"/>
</dbReference>
<evidence type="ECO:0000259" key="5">
    <source>
        <dbReference type="Pfam" id="PF00931"/>
    </source>
</evidence>
<dbReference type="InterPro" id="IPR027417">
    <property type="entry name" value="P-loop_NTPase"/>
</dbReference>
<dbReference type="Gramene" id="TraesCS2B02G069300.1">
    <property type="protein sequence ID" value="TraesCS2B02G069300.1"/>
    <property type="gene ID" value="TraesCS2B02G069300"/>
</dbReference>
<keyword evidence="3" id="KW-0611">Plant defense</keyword>
<evidence type="ECO:0000259" key="7">
    <source>
        <dbReference type="Pfam" id="PF23598"/>
    </source>
</evidence>
<dbReference type="GeneID" id="123043351"/>
<accession>A0A3B6BYC6</accession>
<dbReference type="InterPro" id="IPR056789">
    <property type="entry name" value="LRR_R13L1-DRL21"/>
</dbReference>
<dbReference type="Pfam" id="PF25019">
    <property type="entry name" value="LRR_R13L1-DRL21"/>
    <property type="match status" value="1"/>
</dbReference>
<feature type="compositionally biased region" description="Basic and acidic residues" evidence="4">
    <location>
        <begin position="1189"/>
        <end position="1201"/>
    </location>
</feature>
<feature type="domain" description="NB-ARC" evidence="5">
    <location>
        <begin position="159"/>
        <end position="328"/>
    </location>
</feature>
<dbReference type="GO" id="GO:0035556">
    <property type="term" value="P:intracellular signal transduction"/>
    <property type="evidence" value="ECO:0000318"/>
    <property type="project" value="GO_Central"/>
</dbReference>
<evidence type="ECO:0000256" key="1">
    <source>
        <dbReference type="ARBA" id="ARBA00022614"/>
    </source>
</evidence>
<organism evidence="9">
    <name type="scientific">Triticum aestivum</name>
    <name type="common">Wheat</name>
    <dbReference type="NCBI Taxonomy" id="4565"/>
    <lineage>
        <taxon>Eukaryota</taxon>
        <taxon>Viridiplantae</taxon>
        <taxon>Streptophyta</taxon>
        <taxon>Embryophyta</taxon>
        <taxon>Tracheophyta</taxon>
        <taxon>Spermatophyta</taxon>
        <taxon>Magnoliopsida</taxon>
        <taxon>Liliopsida</taxon>
        <taxon>Poales</taxon>
        <taxon>Poaceae</taxon>
        <taxon>BOP clade</taxon>
        <taxon>Pooideae</taxon>
        <taxon>Triticodae</taxon>
        <taxon>Triticeae</taxon>
        <taxon>Triticinae</taxon>
        <taxon>Triticum</taxon>
    </lineage>
</organism>
<dbReference type="EnsemblPlants" id="TraesCS2B02G069300.1">
    <property type="protein sequence ID" value="TraesCS2B02G069300.1"/>
    <property type="gene ID" value="TraesCS2B02G069300"/>
</dbReference>
<dbReference type="SUPFAM" id="SSF52540">
    <property type="entry name" value="P-loop containing nucleoside triphosphate hydrolases"/>
    <property type="match status" value="1"/>
</dbReference>
<feature type="region of interest" description="Disordered" evidence="4">
    <location>
        <begin position="1189"/>
        <end position="1227"/>
    </location>
</feature>
<dbReference type="Gramene" id="TraesROB_scaffold_011903_01G000100.1">
    <property type="protein sequence ID" value="TraesROB_scaffold_011903_01G000100.1"/>
    <property type="gene ID" value="TraesROB_scaffold_011903_01G000100"/>
</dbReference>
<dbReference type="PANTHER" id="PTHR36766">
    <property type="entry name" value="PLANT BROAD-SPECTRUM MILDEW RESISTANCE PROTEIN RPW8"/>
    <property type="match status" value="1"/>
</dbReference>
<evidence type="ECO:0000259" key="6">
    <source>
        <dbReference type="Pfam" id="PF23559"/>
    </source>
</evidence>
<evidence type="ECO:0000259" key="8">
    <source>
        <dbReference type="Pfam" id="PF25019"/>
    </source>
</evidence>
<dbReference type="Proteomes" id="UP000019116">
    <property type="component" value="Chromosome 2B"/>
</dbReference>
<feature type="domain" description="R13L1/DRL21-like LRR repeat region" evidence="8">
    <location>
        <begin position="835"/>
        <end position="952"/>
    </location>
</feature>
<dbReference type="Gramene" id="TraesJAG2B03G00841110.1">
    <property type="protein sequence ID" value="TraesJAG2B03G00841110.1"/>
    <property type="gene ID" value="TraesJAG2B03G00841110"/>
</dbReference>
<dbReference type="PROSITE" id="PS51450">
    <property type="entry name" value="LRR"/>
    <property type="match status" value="1"/>
</dbReference>
<dbReference type="PANTHER" id="PTHR36766:SF73">
    <property type="entry name" value="NB-ARC DOMAIN-CONTAINING PROTEIN"/>
    <property type="match status" value="1"/>
</dbReference>
<dbReference type="GO" id="GO:0043531">
    <property type="term" value="F:ADP binding"/>
    <property type="evidence" value="ECO:0007669"/>
    <property type="project" value="InterPro"/>
</dbReference>
<evidence type="ECO:0000313" key="10">
    <source>
        <dbReference type="Proteomes" id="UP000019116"/>
    </source>
</evidence>
<evidence type="ECO:0000256" key="2">
    <source>
        <dbReference type="ARBA" id="ARBA00022737"/>
    </source>
</evidence>
<dbReference type="AlphaFoldDB" id="A0A3B6BYC6"/>
<dbReference type="Gramene" id="TraesWEE_scaffold_028159_01G000100.1">
    <property type="protein sequence ID" value="TraesWEE_scaffold_028159_01G000100.1"/>
    <property type="gene ID" value="TraesWEE_scaffold_028159_01G000100"/>
</dbReference>
<evidence type="ECO:0000256" key="4">
    <source>
        <dbReference type="SAM" id="MobiDB-lite"/>
    </source>
</evidence>
<keyword evidence="2" id="KW-0677">Repeat</keyword>
<evidence type="ECO:0000313" key="9">
    <source>
        <dbReference type="EnsemblPlants" id="TraesCS2B02G069300.1"/>
    </source>
</evidence>
<name>A0A3B6BYC6_WHEAT</name>
<feature type="domain" description="Disease resistance protein winged helix" evidence="6">
    <location>
        <begin position="413"/>
        <end position="470"/>
    </location>
</feature>
<dbReference type="Gramene" id="TraesMAC2B03G00838610.1">
    <property type="protein sequence ID" value="TraesMAC2B03G00838610.1"/>
    <property type="gene ID" value="TraesMAC2B03G00838610"/>
</dbReference>
<dbReference type="PRINTS" id="PR00364">
    <property type="entry name" value="DISEASERSIST"/>
</dbReference>
<dbReference type="InterPro" id="IPR042197">
    <property type="entry name" value="Apaf_helical"/>
</dbReference>
<dbReference type="Pfam" id="PF23559">
    <property type="entry name" value="WHD_DRP"/>
    <property type="match status" value="1"/>
</dbReference>